<name>A0A0D0B7P9_9AGAR</name>
<dbReference type="HOGENOM" id="CLU_075133_1_1_1"/>
<protein>
    <recommendedName>
        <fullName evidence="3">BTB domain-containing protein</fullName>
    </recommendedName>
</protein>
<accession>A0A0D0B7P9</accession>
<evidence type="ECO:0000313" key="1">
    <source>
        <dbReference type="EMBL" id="KIK50116.1"/>
    </source>
</evidence>
<gene>
    <name evidence="1" type="ORF">GYMLUDRAFT_65412</name>
</gene>
<keyword evidence="2" id="KW-1185">Reference proteome</keyword>
<proteinExistence type="predicted"/>
<organism evidence="1 2">
    <name type="scientific">Collybiopsis luxurians FD-317 M1</name>
    <dbReference type="NCBI Taxonomy" id="944289"/>
    <lineage>
        <taxon>Eukaryota</taxon>
        <taxon>Fungi</taxon>
        <taxon>Dikarya</taxon>
        <taxon>Basidiomycota</taxon>
        <taxon>Agaricomycotina</taxon>
        <taxon>Agaricomycetes</taxon>
        <taxon>Agaricomycetidae</taxon>
        <taxon>Agaricales</taxon>
        <taxon>Marasmiineae</taxon>
        <taxon>Omphalotaceae</taxon>
        <taxon>Collybiopsis</taxon>
        <taxon>Collybiopsis luxurians</taxon>
    </lineage>
</organism>
<dbReference type="EMBL" id="KN834930">
    <property type="protein sequence ID" value="KIK50116.1"/>
    <property type="molecule type" value="Genomic_DNA"/>
</dbReference>
<dbReference type="Proteomes" id="UP000053593">
    <property type="component" value="Unassembled WGS sequence"/>
</dbReference>
<evidence type="ECO:0000313" key="2">
    <source>
        <dbReference type="Proteomes" id="UP000053593"/>
    </source>
</evidence>
<dbReference type="AlphaFoldDB" id="A0A0D0B7P9"/>
<evidence type="ECO:0008006" key="3">
    <source>
        <dbReference type="Google" id="ProtNLM"/>
    </source>
</evidence>
<dbReference type="OrthoDB" id="3184970at2759"/>
<sequence>MSLPLPIKPLPPPRPTSYFDFMQEMHDSRFQEFPNSKQENEEILYAQFAPPSPPNTSPRFNAQDAEVTVVSSDNVLFRLHKTNIQVTAGALLRFPSQNAEDDYISATEPAEVLEILFEFLYPDYETDLERLEFNALLKVAEAAEKYGIYYAMSHCSFCLRKHTLFHSPELIQFAIKYRKEKMLVDLTPALLDMELEEVINLLPPSAFGEFCLFRDKWTKVLLKCFSLILETSLEHDQNQNYPCFKVPELQVSRRLKPFIDGAMAKPSSLFPERLDQTLLQLEAIMGANGCAWCKDGFGTFKDAVLEQVKGLPQAFAVELY</sequence>
<reference evidence="1 2" key="1">
    <citation type="submission" date="2014-04" db="EMBL/GenBank/DDBJ databases">
        <title>Evolutionary Origins and Diversification of the Mycorrhizal Mutualists.</title>
        <authorList>
            <consortium name="DOE Joint Genome Institute"/>
            <consortium name="Mycorrhizal Genomics Consortium"/>
            <person name="Kohler A."/>
            <person name="Kuo A."/>
            <person name="Nagy L.G."/>
            <person name="Floudas D."/>
            <person name="Copeland A."/>
            <person name="Barry K.W."/>
            <person name="Cichocki N."/>
            <person name="Veneault-Fourrey C."/>
            <person name="LaButti K."/>
            <person name="Lindquist E.A."/>
            <person name="Lipzen A."/>
            <person name="Lundell T."/>
            <person name="Morin E."/>
            <person name="Murat C."/>
            <person name="Riley R."/>
            <person name="Ohm R."/>
            <person name="Sun H."/>
            <person name="Tunlid A."/>
            <person name="Henrissat B."/>
            <person name="Grigoriev I.V."/>
            <person name="Hibbett D.S."/>
            <person name="Martin F."/>
        </authorList>
    </citation>
    <scope>NUCLEOTIDE SEQUENCE [LARGE SCALE GENOMIC DNA]</scope>
    <source>
        <strain evidence="1 2">FD-317 M1</strain>
    </source>
</reference>